<gene>
    <name evidence="1" type="ORF">DPMN_168311</name>
</gene>
<accession>A0A9D4IVT5</accession>
<name>A0A9D4IVT5_DREPO</name>
<evidence type="ECO:0000313" key="1">
    <source>
        <dbReference type="EMBL" id="KAH3790116.1"/>
    </source>
</evidence>
<dbReference type="Proteomes" id="UP000828390">
    <property type="component" value="Unassembled WGS sequence"/>
</dbReference>
<keyword evidence="2" id="KW-1185">Reference proteome</keyword>
<sequence length="91" mass="10323">MWQCSAHVQILEKVQRKGLSVCLGGVGSDSCMALEIQSCVLPLDLKREEILVRECCKIMAEDDMSLPKQTLNEYRNEIPDDKVTPITKMIR</sequence>
<proteinExistence type="predicted"/>
<protein>
    <submittedName>
        <fullName evidence="1">Uncharacterized protein</fullName>
    </submittedName>
</protein>
<reference evidence="1" key="2">
    <citation type="submission" date="2020-11" db="EMBL/GenBank/DDBJ databases">
        <authorList>
            <person name="McCartney M.A."/>
            <person name="Auch B."/>
            <person name="Kono T."/>
            <person name="Mallez S."/>
            <person name="Becker A."/>
            <person name="Gohl D.M."/>
            <person name="Silverstein K.A.T."/>
            <person name="Koren S."/>
            <person name="Bechman K.B."/>
            <person name="Herman A."/>
            <person name="Abrahante J.E."/>
            <person name="Garbe J."/>
        </authorList>
    </citation>
    <scope>NUCLEOTIDE SEQUENCE</scope>
    <source>
        <strain evidence="1">Duluth1</strain>
        <tissue evidence="1">Whole animal</tissue>
    </source>
</reference>
<dbReference type="EMBL" id="JAIWYP010000008">
    <property type="protein sequence ID" value="KAH3790116.1"/>
    <property type="molecule type" value="Genomic_DNA"/>
</dbReference>
<reference evidence="1" key="1">
    <citation type="journal article" date="2019" name="bioRxiv">
        <title>The Genome of the Zebra Mussel, Dreissena polymorpha: A Resource for Invasive Species Research.</title>
        <authorList>
            <person name="McCartney M.A."/>
            <person name="Auch B."/>
            <person name="Kono T."/>
            <person name="Mallez S."/>
            <person name="Zhang Y."/>
            <person name="Obille A."/>
            <person name="Becker A."/>
            <person name="Abrahante J.E."/>
            <person name="Garbe J."/>
            <person name="Badalamenti J.P."/>
            <person name="Herman A."/>
            <person name="Mangelson H."/>
            <person name="Liachko I."/>
            <person name="Sullivan S."/>
            <person name="Sone E.D."/>
            <person name="Koren S."/>
            <person name="Silverstein K.A.T."/>
            <person name="Beckman K.B."/>
            <person name="Gohl D.M."/>
        </authorList>
    </citation>
    <scope>NUCLEOTIDE SEQUENCE</scope>
    <source>
        <strain evidence="1">Duluth1</strain>
        <tissue evidence="1">Whole animal</tissue>
    </source>
</reference>
<organism evidence="1 2">
    <name type="scientific">Dreissena polymorpha</name>
    <name type="common">Zebra mussel</name>
    <name type="synonym">Mytilus polymorpha</name>
    <dbReference type="NCBI Taxonomy" id="45954"/>
    <lineage>
        <taxon>Eukaryota</taxon>
        <taxon>Metazoa</taxon>
        <taxon>Spiralia</taxon>
        <taxon>Lophotrochozoa</taxon>
        <taxon>Mollusca</taxon>
        <taxon>Bivalvia</taxon>
        <taxon>Autobranchia</taxon>
        <taxon>Heteroconchia</taxon>
        <taxon>Euheterodonta</taxon>
        <taxon>Imparidentia</taxon>
        <taxon>Neoheterodontei</taxon>
        <taxon>Myida</taxon>
        <taxon>Dreissenoidea</taxon>
        <taxon>Dreissenidae</taxon>
        <taxon>Dreissena</taxon>
    </lineage>
</organism>
<comment type="caution">
    <text evidence="1">The sequence shown here is derived from an EMBL/GenBank/DDBJ whole genome shotgun (WGS) entry which is preliminary data.</text>
</comment>
<evidence type="ECO:0000313" key="2">
    <source>
        <dbReference type="Proteomes" id="UP000828390"/>
    </source>
</evidence>
<dbReference type="AlphaFoldDB" id="A0A9D4IVT5"/>